<keyword evidence="1" id="KW-0472">Membrane</keyword>
<keyword evidence="1" id="KW-1133">Transmembrane helix</keyword>
<evidence type="ECO:0000256" key="1">
    <source>
        <dbReference type="SAM" id="Phobius"/>
    </source>
</evidence>
<dbReference type="Gene3D" id="2.60.40.230">
    <property type="entry name" value="Neocarzinostatin-like"/>
    <property type="match status" value="1"/>
</dbReference>
<sequence>MSRTRALLATLLTLALVLAGALASPPVMAAEGPHITVSPSTDLDPEAAHTLTVSGTGFVGDGAVNGVYVLFGTQSVWSGGGPLVASGWIAQAWVQSAQITDGSFTTTLTVPEGSLESGVAYHVATSAAHALSATNRTMDTFASVTVAAPAPEPDPEPDPDPEPVATVETSVVSVDAADGATVSITGSGLGEVTGAYAAIIERGRESQVTSSGGHVAFGYWMTPGAIVDGAFTKTLVAPTAGLDASKQYEVIVWQGHTLPTAETIYARADIPFTTADWNTLFPSAPAIEVFLADGVTPLGDTGVHVGDTLVVRGTGFDPDANVGGRGVPIPNTLPQGTYVVFGHFAEQWQPSTGAASSLRKVGSQKWALAESVLNQVPSNYQSAIRSQWVDIAQDGSFTAELTVTEPSALVSDGHYGVFTYAASGVTNAAQELEVPITIAPAEPVSAVETSVVSVDAEDGATVSVTGSGFGEVTGAYAAIIEKGTESAVTSSGGYVAFGYWMTPGAIVDGAFTKTIVAPTAKLDASKQYEVIVWQGHTLPTADTIYARADIVFTDADWGILFPGGATPTPTPTAPTPTPTAPNEPVTPVAGGSMSWAISTSFNSYVTGSIAKGAISVGNGATRSGGVFWFGQSETSSFSPSTGTGTVSYSGSVRYFGHEGALDVTIANPQVRITSPTSASMYVTSGGRQVQFATLGLGAAQRSEANGAVTFTNAPATLTAAAVSQVLGGFSTTLAPVTFTIGAPAAAPLGATGTVAAASTTTTSSTSDIPSTPPATTGIELDDESLGSLQSGGVFTIEVGGFQPHETGIALVVYSTPTVIATDLTADGQGVVRWSGSLPASLADGDHTLTLQGSVNRGIVFTLARAAAIGTCAVEGATLAWGFKESFRVYIEGIAAGGWELSDVEYVYPDYVWADGTGSIDPKAMTGLVTYGGSIRFTGHDGALDTTLSNARLELVSDTGYLVFDVAGQTQDGASVAETGVRFAQFAVPSLEVEDGAITLDAVPATLTDAGAAAFGTYPSGEQLDPVSAVIPVTADCVTAAPAVAEEPADAAPLTTEDAASSSPEAPVWPWIAGGIGLLAVIVAAGVLIARRRGSAAGPGTHDD</sequence>
<comment type="caution">
    <text evidence="4">The sequence shown here is derived from an EMBL/GenBank/DDBJ whole genome shotgun (WGS) entry which is preliminary data.</text>
</comment>
<dbReference type="RefSeq" id="WP_331790880.1">
    <property type="nucleotide sequence ID" value="NZ_BAAAUO010000005.1"/>
</dbReference>
<evidence type="ECO:0000259" key="3">
    <source>
        <dbReference type="Pfam" id="PF04213"/>
    </source>
</evidence>
<feature type="domain" description="Htaa" evidence="3">
    <location>
        <begin position="876"/>
        <end position="1027"/>
    </location>
</feature>
<feature type="chain" id="PRO_5047535268" evidence="2">
    <location>
        <begin position="30"/>
        <end position="1103"/>
    </location>
</feature>
<feature type="domain" description="Htaa" evidence="3">
    <location>
        <begin position="591"/>
        <end position="738"/>
    </location>
</feature>
<accession>A0ABU7V3Q9</accession>
<dbReference type="InterPro" id="IPR007331">
    <property type="entry name" value="Htaa"/>
</dbReference>
<evidence type="ECO:0000313" key="4">
    <source>
        <dbReference type="EMBL" id="MEF2254311.1"/>
    </source>
</evidence>
<evidence type="ECO:0000313" key="5">
    <source>
        <dbReference type="Proteomes" id="UP001351900"/>
    </source>
</evidence>
<dbReference type="Pfam" id="PF04213">
    <property type="entry name" value="HtaA"/>
    <property type="match status" value="2"/>
</dbReference>
<name>A0ABU7V3Q9_9MICO</name>
<feature type="transmembrane region" description="Helical" evidence="1">
    <location>
        <begin position="1067"/>
        <end position="1089"/>
    </location>
</feature>
<keyword evidence="1" id="KW-0812">Transmembrane</keyword>
<proteinExistence type="predicted"/>
<protein>
    <submittedName>
        <fullName evidence="4">HtaA domain-containing protein</fullName>
    </submittedName>
</protein>
<keyword evidence="5" id="KW-1185">Reference proteome</keyword>
<reference evidence="4 5" key="1">
    <citation type="submission" date="2024-01" db="EMBL/GenBank/DDBJ databases">
        <title>the genome sequence of strain Microbacterium schleiferi NBRC 15075.</title>
        <authorList>
            <person name="Ding Y."/>
            <person name="Zhang G."/>
        </authorList>
    </citation>
    <scope>NUCLEOTIDE SEQUENCE [LARGE SCALE GENOMIC DNA]</scope>
    <source>
        <strain evidence="4 5">NBRC 15075</strain>
    </source>
</reference>
<dbReference type="EMBL" id="JAZHOV010000002">
    <property type="protein sequence ID" value="MEF2254311.1"/>
    <property type="molecule type" value="Genomic_DNA"/>
</dbReference>
<keyword evidence="2" id="KW-0732">Signal</keyword>
<organism evidence="4 5">
    <name type="scientific">Microbacterium schleiferi</name>
    <dbReference type="NCBI Taxonomy" id="69362"/>
    <lineage>
        <taxon>Bacteria</taxon>
        <taxon>Bacillati</taxon>
        <taxon>Actinomycetota</taxon>
        <taxon>Actinomycetes</taxon>
        <taxon>Micrococcales</taxon>
        <taxon>Microbacteriaceae</taxon>
        <taxon>Microbacterium</taxon>
    </lineage>
</organism>
<dbReference type="Proteomes" id="UP001351900">
    <property type="component" value="Unassembled WGS sequence"/>
</dbReference>
<feature type="signal peptide" evidence="2">
    <location>
        <begin position="1"/>
        <end position="29"/>
    </location>
</feature>
<evidence type="ECO:0000256" key="2">
    <source>
        <dbReference type="SAM" id="SignalP"/>
    </source>
</evidence>
<gene>
    <name evidence="4" type="ORF">V2V91_04060</name>
</gene>